<feature type="signal peptide" evidence="1">
    <location>
        <begin position="1"/>
        <end position="26"/>
    </location>
</feature>
<name>A0A8J3K840_9ACTN</name>
<comment type="caution">
    <text evidence="2">The sequence shown here is derived from an EMBL/GenBank/DDBJ whole genome shotgun (WGS) entry which is preliminary data.</text>
</comment>
<sequence length="262" mass="27081">MKKSRLFAAAAFGAAIAVSMASGAQAVFYYEVRYQGTMSSATTVTDTSGNLDDGTVASNNGGSVTSVIDAGTTNPYLHFSGNACAAPPPPASPSCEQSKITPAVSSTLVPNSSGAGTFAFGASVRIHSGVVNPTAGMNVFQYGFFGAGASQWKVQVDKLTPSCRWADGTNEVLLKASGYTLPDNTWVKMKCSRLSATSFELRVTDPATGTLLTPVVTTTATMGAIVPTGAATIGAKSINAAKDDSVTDQFRGDMDDIFFHRD</sequence>
<gene>
    <name evidence="2" type="ORF">Cci01nite_33310</name>
</gene>
<evidence type="ECO:0000313" key="3">
    <source>
        <dbReference type="Proteomes" id="UP000659904"/>
    </source>
</evidence>
<organism evidence="2 3">
    <name type="scientific">Catellatospora citrea</name>
    <dbReference type="NCBI Taxonomy" id="53366"/>
    <lineage>
        <taxon>Bacteria</taxon>
        <taxon>Bacillati</taxon>
        <taxon>Actinomycetota</taxon>
        <taxon>Actinomycetes</taxon>
        <taxon>Micromonosporales</taxon>
        <taxon>Micromonosporaceae</taxon>
        <taxon>Catellatospora</taxon>
    </lineage>
</organism>
<dbReference type="EMBL" id="BONH01000012">
    <property type="protein sequence ID" value="GIF98237.1"/>
    <property type="molecule type" value="Genomic_DNA"/>
</dbReference>
<keyword evidence="3" id="KW-1185">Reference proteome</keyword>
<feature type="chain" id="PRO_5035281297" description="Ribosomally synthesized peptide with SipW-like signal peptide" evidence="1">
    <location>
        <begin position="27"/>
        <end position="262"/>
    </location>
</feature>
<keyword evidence="1" id="KW-0732">Signal</keyword>
<dbReference type="Proteomes" id="UP000659904">
    <property type="component" value="Unassembled WGS sequence"/>
</dbReference>
<dbReference type="RefSeq" id="WP_120314573.1">
    <property type="nucleotide sequence ID" value="NZ_BONH01000012.1"/>
</dbReference>
<reference evidence="2 3" key="1">
    <citation type="submission" date="2021-01" db="EMBL/GenBank/DDBJ databases">
        <title>Whole genome shotgun sequence of Catellatospora citrea NBRC 14495.</title>
        <authorList>
            <person name="Komaki H."/>
            <person name="Tamura T."/>
        </authorList>
    </citation>
    <scope>NUCLEOTIDE SEQUENCE [LARGE SCALE GENOMIC DNA]</scope>
    <source>
        <strain evidence="2 3">NBRC 14495</strain>
    </source>
</reference>
<evidence type="ECO:0008006" key="4">
    <source>
        <dbReference type="Google" id="ProtNLM"/>
    </source>
</evidence>
<evidence type="ECO:0000313" key="2">
    <source>
        <dbReference type="EMBL" id="GIF98237.1"/>
    </source>
</evidence>
<evidence type="ECO:0000256" key="1">
    <source>
        <dbReference type="SAM" id="SignalP"/>
    </source>
</evidence>
<protein>
    <recommendedName>
        <fullName evidence="4">Ribosomally synthesized peptide with SipW-like signal peptide</fullName>
    </recommendedName>
</protein>
<proteinExistence type="predicted"/>
<accession>A0A8J3K840</accession>
<dbReference type="AlphaFoldDB" id="A0A8J3K840"/>